<feature type="transmembrane region" description="Helical" evidence="1">
    <location>
        <begin position="141"/>
        <end position="162"/>
    </location>
</feature>
<dbReference type="EMBL" id="JACHNH010000001">
    <property type="protein sequence ID" value="MBB4766718.1"/>
    <property type="molecule type" value="Genomic_DNA"/>
</dbReference>
<dbReference type="AlphaFoldDB" id="A0A7W7MTU1"/>
<dbReference type="RefSeq" id="WP_184997826.1">
    <property type="nucleotide sequence ID" value="NZ_BOMK01000052.1"/>
</dbReference>
<organism evidence="2 3">
    <name type="scientific">Actinoplanes digitatis</name>
    <dbReference type="NCBI Taxonomy" id="1868"/>
    <lineage>
        <taxon>Bacteria</taxon>
        <taxon>Bacillati</taxon>
        <taxon>Actinomycetota</taxon>
        <taxon>Actinomycetes</taxon>
        <taxon>Micromonosporales</taxon>
        <taxon>Micromonosporaceae</taxon>
        <taxon>Actinoplanes</taxon>
    </lineage>
</organism>
<gene>
    <name evidence="2" type="ORF">BJ971_007274</name>
</gene>
<accession>A0A7W7MTU1</accession>
<evidence type="ECO:0000313" key="3">
    <source>
        <dbReference type="Proteomes" id="UP000578112"/>
    </source>
</evidence>
<keyword evidence="1" id="KW-1133">Transmembrane helix</keyword>
<sequence>MTDDPALRLTLDMITIRPPGGPCARNVPVVLSRFLVAVGRYGRRIVAVGLVVAVVLVMAFLWRPSLADPAFGPLMVLSLCSYGLMFVAFVRPVPRAFEVRPQVPAFRPRLNPALVLATLGVLFYAVVLTGELIQESETAGFLGWLAPMGMAIAAVGLAATMLRGLGLELRPEGLRHRELAGTLTVPWDAEPVVPVAMEKRTVMYVRYGRPELVHRHGLITSRRRLYTDNIDQPLAARVIWYYVNYPEYRSAIGTHAEYDRLLSEISNKDL</sequence>
<keyword evidence="1" id="KW-0812">Transmembrane</keyword>
<keyword evidence="3" id="KW-1185">Reference proteome</keyword>
<name>A0A7W7MTU1_9ACTN</name>
<reference evidence="2 3" key="1">
    <citation type="submission" date="2020-08" db="EMBL/GenBank/DDBJ databases">
        <title>Sequencing the genomes of 1000 actinobacteria strains.</title>
        <authorList>
            <person name="Klenk H.-P."/>
        </authorList>
    </citation>
    <scope>NUCLEOTIDE SEQUENCE [LARGE SCALE GENOMIC DNA]</scope>
    <source>
        <strain evidence="2 3">DSM 43149</strain>
    </source>
</reference>
<protein>
    <submittedName>
        <fullName evidence="2">Uncharacterized protein</fullName>
    </submittedName>
</protein>
<feature type="transmembrane region" description="Helical" evidence="1">
    <location>
        <begin position="70"/>
        <end position="90"/>
    </location>
</feature>
<evidence type="ECO:0000313" key="2">
    <source>
        <dbReference type="EMBL" id="MBB4766718.1"/>
    </source>
</evidence>
<dbReference type="Proteomes" id="UP000578112">
    <property type="component" value="Unassembled WGS sequence"/>
</dbReference>
<evidence type="ECO:0000256" key="1">
    <source>
        <dbReference type="SAM" id="Phobius"/>
    </source>
</evidence>
<comment type="caution">
    <text evidence="2">The sequence shown here is derived from an EMBL/GenBank/DDBJ whole genome shotgun (WGS) entry which is preliminary data.</text>
</comment>
<feature type="transmembrane region" description="Helical" evidence="1">
    <location>
        <begin position="45"/>
        <end position="64"/>
    </location>
</feature>
<proteinExistence type="predicted"/>
<feature type="transmembrane region" description="Helical" evidence="1">
    <location>
        <begin position="110"/>
        <end position="129"/>
    </location>
</feature>
<keyword evidence="1" id="KW-0472">Membrane</keyword>